<dbReference type="Proteomes" id="UP000789920">
    <property type="component" value="Unassembled WGS sequence"/>
</dbReference>
<gene>
    <name evidence="1" type="ORF">RPERSI_LOCUS30437</name>
</gene>
<feature type="non-terminal residue" evidence="1">
    <location>
        <position position="88"/>
    </location>
</feature>
<sequence length="88" mass="10279">LSDSDEEGRNKAVQKAEKRRKESREKLLGHLKNNCHGYYTHEILERVNEKIKDLMVELAAENAAMEKDEQKIKQLEKQISEEVKAEVE</sequence>
<feature type="non-terminal residue" evidence="1">
    <location>
        <position position="1"/>
    </location>
</feature>
<evidence type="ECO:0000313" key="2">
    <source>
        <dbReference type="Proteomes" id="UP000789920"/>
    </source>
</evidence>
<accession>A0ACA9SFF3</accession>
<keyword evidence="2" id="KW-1185">Reference proteome</keyword>
<evidence type="ECO:0000313" key="1">
    <source>
        <dbReference type="EMBL" id="CAG8837797.1"/>
    </source>
</evidence>
<proteinExistence type="predicted"/>
<reference evidence="1" key="1">
    <citation type="submission" date="2021-06" db="EMBL/GenBank/DDBJ databases">
        <authorList>
            <person name="Kallberg Y."/>
            <person name="Tangrot J."/>
            <person name="Rosling A."/>
        </authorList>
    </citation>
    <scope>NUCLEOTIDE SEQUENCE</scope>
    <source>
        <strain evidence="1">MA461A</strain>
    </source>
</reference>
<protein>
    <submittedName>
        <fullName evidence="1">21976_t:CDS:1</fullName>
    </submittedName>
</protein>
<organism evidence="1 2">
    <name type="scientific">Racocetra persica</name>
    <dbReference type="NCBI Taxonomy" id="160502"/>
    <lineage>
        <taxon>Eukaryota</taxon>
        <taxon>Fungi</taxon>
        <taxon>Fungi incertae sedis</taxon>
        <taxon>Mucoromycota</taxon>
        <taxon>Glomeromycotina</taxon>
        <taxon>Glomeromycetes</taxon>
        <taxon>Diversisporales</taxon>
        <taxon>Gigasporaceae</taxon>
        <taxon>Racocetra</taxon>
    </lineage>
</organism>
<name>A0ACA9SFF3_9GLOM</name>
<comment type="caution">
    <text evidence="1">The sequence shown here is derived from an EMBL/GenBank/DDBJ whole genome shotgun (WGS) entry which is preliminary data.</text>
</comment>
<dbReference type="EMBL" id="CAJVQC010118677">
    <property type="protein sequence ID" value="CAG8837797.1"/>
    <property type="molecule type" value="Genomic_DNA"/>
</dbReference>